<sequence length="261" mass="29959">MMKKKMARGILAVMAVVMMTPAAAFAESVYVLKDSGDKKISERELSGLSAEELRTARNEIMARHGFIFDSPDMKEYFEQQSWYQPSAAYEDSALSETEQENIELIHRSELKKRQERAVEKFEENQRIAAKGDVQPMSSSWVYMESPCYFEELRGKWVDDSDPTYPDILEFWKEDGIYRYRYYSVVPGNGNGLGIGVTETAFEYCAGTFSLNSEEGYINCYVGNGDKIYKSFVYDVMSDTLVEASMDSNRPSFVKNNDFTYR</sequence>
<reference evidence="3" key="1">
    <citation type="journal article" date="2022" name="Cell">
        <title>Design, construction, and in vivo augmentation of a complex gut microbiome.</title>
        <authorList>
            <person name="Cheng A.G."/>
            <person name="Ho P.Y."/>
            <person name="Aranda-Diaz A."/>
            <person name="Jain S."/>
            <person name="Yu F.B."/>
            <person name="Meng X."/>
            <person name="Wang M."/>
            <person name="Iakiviak M."/>
            <person name="Nagashima K."/>
            <person name="Zhao A."/>
            <person name="Murugkar P."/>
            <person name="Patil A."/>
            <person name="Atabakhsh K."/>
            <person name="Weakley A."/>
            <person name="Yan J."/>
            <person name="Brumbaugh A.R."/>
            <person name="Higginbottom S."/>
            <person name="Dimas A."/>
            <person name="Shiver A.L."/>
            <person name="Deutschbauer A."/>
            <person name="Neff N."/>
            <person name="Sonnenburg J.L."/>
            <person name="Huang K.C."/>
            <person name="Fischbach M.A."/>
        </authorList>
    </citation>
    <scope>NUCLEOTIDE SEQUENCE</scope>
    <source>
        <strain evidence="3">DSM 19829</strain>
    </source>
</reference>
<dbReference type="Gene3D" id="1.20.58.1690">
    <property type="match status" value="1"/>
</dbReference>
<gene>
    <name evidence="3" type="ORF">NQ502_06490</name>
</gene>
<dbReference type="InterPro" id="IPR038434">
    <property type="entry name" value="YARHG_sf"/>
</dbReference>
<feature type="signal peptide" evidence="1">
    <location>
        <begin position="1"/>
        <end position="26"/>
    </location>
</feature>
<proteinExistence type="predicted"/>
<dbReference type="SMART" id="SM01324">
    <property type="entry name" value="YARHG"/>
    <property type="match status" value="1"/>
</dbReference>
<dbReference type="InterPro" id="IPR025582">
    <property type="entry name" value="YARHG_dom"/>
</dbReference>
<dbReference type="Proteomes" id="UP001060164">
    <property type="component" value="Chromosome"/>
</dbReference>
<keyword evidence="1" id="KW-0732">Signal</keyword>
<evidence type="ECO:0000313" key="4">
    <source>
        <dbReference type="Proteomes" id="UP001060164"/>
    </source>
</evidence>
<dbReference type="RefSeq" id="WP_028530405.1">
    <property type="nucleotide sequence ID" value="NZ_CABLBR010000002.1"/>
</dbReference>
<evidence type="ECO:0000259" key="2">
    <source>
        <dbReference type="SMART" id="SM01324"/>
    </source>
</evidence>
<organism evidence="3 4">
    <name type="scientific">Ruminococcus gauvreauii</name>
    <dbReference type="NCBI Taxonomy" id="438033"/>
    <lineage>
        <taxon>Bacteria</taxon>
        <taxon>Bacillati</taxon>
        <taxon>Bacillota</taxon>
        <taxon>Clostridia</taxon>
        <taxon>Eubacteriales</taxon>
        <taxon>Oscillospiraceae</taxon>
        <taxon>Ruminococcus</taxon>
    </lineage>
</organism>
<evidence type="ECO:0000313" key="3">
    <source>
        <dbReference type="EMBL" id="UWP60676.1"/>
    </source>
</evidence>
<dbReference type="Pfam" id="PF13308">
    <property type="entry name" value="YARHG"/>
    <property type="match status" value="1"/>
</dbReference>
<name>A0ABY5VKC6_9FIRM</name>
<feature type="chain" id="PRO_5047548293" evidence="1">
    <location>
        <begin position="27"/>
        <end position="261"/>
    </location>
</feature>
<keyword evidence="4" id="KW-1185">Reference proteome</keyword>
<evidence type="ECO:0000256" key="1">
    <source>
        <dbReference type="SAM" id="SignalP"/>
    </source>
</evidence>
<feature type="domain" description="YARHG" evidence="2">
    <location>
        <begin position="28"/>
        <end position="110"/>
    </location>
</feature>
<protein>
    <submittedName>
        <fullName evidence="3">YARHG domain-containing protein</fullName>
    </submittedName>
</protein>
<dbReference type="EMBL" id="CP102290">
    <property type="protein sequence ID" value="UWP60676.1"/>
    <property type="molecule type" value="Genomic_DNA"/>
</dbReference>
<accession>A0ABY5VKC6</accession>